<evidence type="ECO:0000313" key="19">
    <source>
        <dbReference type="Proteomes" id="UP000199438"/>
    </source>
</evidence>
<dbReference type="InterPro" id="IPR003715">
    <property type="entry name" value="Poly_export_N"/>
</dbReference>
<evidence type="ECO:0000256" key="15">
    <source>
        <dbReference type="SAM" id="Phobius"/>
    </source>
</evidence>
<dbReference type="InterPro" id="IPR049712">
    <property type="entry name" value="Poly_export"/>
</dbReference>
<keyword evidence="7" id="KW-0732">Signal</keyword>
<dbReference type="Gene3D" id="3.10.560.10">
    <property type="entry name" value="Outer membrane lipoprotein wza domain like"/>
    <property type="match status" value="1"/>
</dbReference>
<dbReference type="GO" id="GO:0046930">
    <property type="term" value="C:pore complex"/>
    <property type="evidence" value="ECO:0007669"/>
    <property type="project" value="UniProtKB-KW"/>
</dbReference>
<keyword evidence="11 15" id="KW-0472">Membrane</keyword>
<keyword evidence="4" id="KW-1134">Transmembrane beta strand</keyword>
<keyword evidence="5" id="KW-0762">Sugar transport</keyword>
<sequence>MKLAANSFILLVTVMLLFSSCVSRRKIAYLQGDEGEQNLNLINNNLKIQPDDVLTIRVSTEEPDAAIPFNLTKTVGQSGMPGNIELETYLVSNTGTIKFPVIGEIEVAGLTNIQLAEKIKSEISEYVKDAIVNVRILNFRISVLGEVKSPGTFFIEDDHITLPQALGLAGDMTIYGKRKNILIARQVEGKQIRKYVDLRDADIASSPYYHLQQNDIVYVEPVGARRQSASFLGTASSYLSLASVIISTVVLITNN</sequence>
<evidence type="ECO:0000256" key="13">
    <source>
        <dbReference type="ARBA" id="ARBA00023237"/>
    </source>
</evidence>
<evidence type="ECO:0000256" key="4">
    <source>
        <dbReference type="ARBA" id="ARBA00022452"/>
    </source>
</evidence>
<dbReference type="GO" id="GO:0015159">
    <property type="term" value="F:polysaccharide transmembrane transporter activity"/>
    <property type="evidence" value="ECO:0007669"/>
    <property type="project" value="InterPro"/>
</dbReference>
<comment type="similarity">
    <text evidence="2">Belongs to the BexD/CtrA/VexA family.</text>
</comment>
<feature type="domain" description="Polysaccharide export protein N-terminal" evidence="16">
    <location>
        <begin position="44"/>
        <end position="136"/>
    </location>
</feature>
<protein>
    <submittedName>
        <fullName evidence="18">Polysaccharide export outer membrane protein</fullName>
    </submittedName>
</protein>
<name>A0A1I1KX20_9FLAO</name>
<proteinExistence type="inferred from homology"/>
<gene>
    <name evidence="18" type="ORF">SAMN04487907_106124</name>
</gene>
<evidence type="ECO:0000256" key="10">
    <source>
        <dbReference type="ARBA" id="ARBA00023114"/>
    </source>
</evidence>
<evidence type="ECO:0000256" key="5">
    <source>
        <dbReference type="ARBA" id="ARBA00022597"/>
    </source>
</evidence>
<feature type="transmembrane region" description="Helical" evidence="15">
    <location>
        <begin position="231"/>
        <end position="252"/>
    </location>
</feature>
<keyword evidence="6 15" id="KW-0812">Transmembrane</keyword>
<keyword evidence="8" id="KW-0625">Polysaccharide transport</keyword>
<evidence type="ECO:0000313" key="18">
    <source>
        <dbReference type="EMBL" id="SFC63258.1"/>
    </source>
</evidence>
<evidence type="ECO:0000256" key="3">
    <source>
        <dbReference type="ARBA" id="ARBA00022448"/>
    </source>
</evidence>
<dbReference type="Gene3D" id="3.30.1950.10">
    <property type="entry name" value="wza like domain"/>
    <property type="match status" value="1"/>
</dbReference>
<dbReference type="InterPro" id="IPR054765">
    <property type="entry name" value="SLBB_dom"/>
</dbReference>
<evidence type="ECO:0000256" key="6">
    <source>
        <dbReference type="ARBA" id="ARBA00022692"/>
    </source>
</evidence>
<evidence type="ECO:0000256" key="8">
    <source>
        <dbReference type="ARBA" id="ARBA00023047"/>
    </source>
</evidence>
<dbReference type="Proteomes" id="UP000199438">
    <property type="component" value="Unassembled WGS sequence"/>
</dbReference>
<evidence type="ECO:0000256" key="14">
    <source>
        <dbReference type="ARBA" id="ARBA00023288"/>
    </source>
</evidence>
<keyword evidence="14" id="KW-0449">Lipoprotein</keyword>
<dbReference type="PANTHER" id="PTHR33619">
    <property type="entry name" value="POLYSACCHARIDE EXPORT PROTEIN GFCE-RELATED"/>
    <property type="match status" value="1"/>
</dbReference>
<keyword evidence="15" id="KW-1133">Transmembrane helix</keyword>
<dbReference type="AlphaFoldDB" id="A0A1I1KX20"/>
<evidence type="ECO:0000256" key="1">
    <source>
        <dbReference type="ARBA" id="ARBA00004571"/>
    </source>
</evidence>
<reference evidence="19" key="1">
    <citation type="submission" date="2016-10" db="EMBL/GenBank/DDBJ databases">
        <authorList>
            <person name="Varghese N."/>
            <person name="Submissions S."/>
        </authorList>
    </citation>
    <scope>NUCLEOTIDE SEQUENCE [LARGE SCALE GENOMIC DNA]</scope>
    <source>
        <strain evidence="19">DSM 24499</strain>
    </source>
</reference>
<evidence type="ECO:0000259" key="16">
    <source>
        <dbReference type="Pfam" id="PF02563"/>
    </source>
</evidence>
<dbReference type="RefSeq" id="WP_092543515.1">
    <property type="nucleotide sequence ID" value="NZ_FOKV01000006.1"/>
</dbReference>
<keyword evidence="10" id="KW-0626">Porin</keyword>
<keyword evidence="3" id="KW-0813">Transport</keyword>
<keyword evidence="13" id="KW-0998">Cell outer membrane</keyword>
<dbReference type="OrthoDB" id="662756at2"/>
<dbReference type="PANTHER" id="PTHR33619:SF3">
    <property type="entry name" value="POLYSACCHARIDE EXPORT PROTEIN GFCE-RELATED"/>
    <property type="match status" value="1"/>
</dbReference>
<dbReference type="GO" id="GO:0006811">
    <property type="term" value="P:monoatomic ion transport"/>
    <property type="evidence" value="ECO:0007669"/>
    <property type="project" value="UniProtKB-KW"/>
</dbReference>
<organism evidence="18 19">
    <name type="scientific">Zunongwangia mangrovi</name>
    <dbReference type="NCBI Taxonomy" id="1334022"/>
    <lineage>
        <taxon>Bacteria</taxon>
        <taxon>Pseudomonadati</taxon>
        <taxon>Bacteroidota</taxon>
        <taxon>Flavobacteriia</taxon>
        <taxon>Flavobacteriales</taxon>
        <taxon>Flavobacteriaceae</taxon>
        <taxon>Zunongwangia</taxon>
    </lineage>
</organism>
<evidence type="ECO:0000259" key="17">
    <source>
        <dbReference type="Pfam" id="PF22461"/>
    </source>
</evidence>
<evidence type="ECO:0000256" key="7">
    <source>
        <dbReference type="ARBA" id="ARBA00022729"/>
    </source>
</evidence>
<comment type="subcellular location">
    <subcellularLocation>
        <location evidence="1">Cell outer membrane</location>
        <topology evidence="1">Multi-pass membrane protein</topology>
    </subcellularLocation>
</comment>
<dbReference type="GO" id="GO:0009279">
    <property type="term" value="C:cell outer membrane"/>
    <property type="evidence" value="ECO:0007669"/>
    <property type="project" value="UniProtKB-SubCell"/>
</dbReference>
<dbReference type="EMBL" id="FOKV01000006">
    <property type="protein sequence ID" value="SFC63258.1"/>
    <property type="molecule type" value="Genomic_DNA"/>
</dbReference>
<dbReference type="Pfam" id="PF22461">
    <property type="entry name" value="SLBB_2"/>
    <property type="match status" value="1"/>
</dbReference>
<keyword evidence="12" id="KW-0564">Palmitate</keyword>
<keyword evidence="19" id="KW-1185">Reference proteome</keyword>
<accession>A0A1I1KX20</accession>
<evidence type="ECO:0000256" key="12">
    <source>
        <dbReference type="ARBA" id="ARBA00023139"/>
    </source>
</evidence>
<evidence type="ECO:0000256" key="2">
    <source>
        <dbReference type="ARBA" id="ARBA00009450"/>
    </source>
</evidence>
<evidence type="ECO:0000256" key="9">
    <source>
        <dbReference type="ARBA" id="ARBA00023065"/>
    </source>
</evidence>
<feature type="domain" description="SLBB" evidence="17">
    <location>
        <begin position="140"/>
        <end position="219"/>
    </location>
</feature>
<dbReference type="STRING" id="1334022.SAMN04487907_106124"/>
<dbReference type="GO" id="GO:0015288">
    <property type="term" value="F:porin activity"/>
    <property type="evidence" value="ECO:0007669"/>
    <property type="project" value="UniProtKB-KW"/>
</dbReference>
<dbReference type="PROSITE" id="PS51257">
    <property type="entry name" value="PROKAR_LIPOPROTEIN"/>
    <property type="match status" value="1"/>
</dbReference>
<keyword evidence="9" id="KW-0406">Ion transport</keyword>
<evidence type="ECO:0000256" key="11">
    <source>
        <dbReference type="ARBA" id="ARBA00023136"/>
    </source>
</evidence>
<dbReference type="Pfam" id="PF02563">
    <property type="entry name" value="Poly_export"/>
    <property type="match status" value="1"/>
</dbReference>